<evidence type="ECO:0000256" key="1">
    <source>
        <dbReference type="SAM" id="MobiDB-lite"/>
    </source>
</evidence>
<evidence type="ECO:0000313" key="3">
    <source>
        <dbReference type="Proteomes" id="UP001610334"/>
    </source>
</evidence>
<dbReference type="Proteomes" id="UP001610334">
    <property type="component" value="Unassembled WGS sequence"/>
</dbReference>
<reference evidence="2 3" key="1">
    <citation type="submission" date="2024-07" db="EMBL/GenBank/DDBJ databases">
        <title>Section-level genome sequencing and comparative genomics of Aspergillus sections Usti and Cavernicolus.</title>
        <authorList>
            <consortium name="Lawrence Berkeley National Laboratory"/>
            <person name="Nybo J.L."/>
            <person name="Vesth T.C."/>
            <person name="Theobald S."/>
            <person name="Frisvad J.C."/>
            <person name="Larsen T.O."/>
            <person name="Kjaerboelling I."/>
            <person name="Rothschild-Mancinelli K."/>
            <person name="Lyhne E.K."/>
            <person name="Kogle M.E."/>
            <person name="Barry K."/>
            <person name="Clum A."/>
            <person name="Na H."/>
            <person name="Ledsgaard L."/>
            <person name="Lin J."/>
            <person name="Lipzen A."/>
            <person name="Kuo A."/>
            <person name="Riley R."/>
            <person name="Mondo S."/>
            <person name="Labutti K."/>
            <person name="Haridas S."/>
            <person name="Pangalinan J."/>
            <person name="Salamov A.A."/>
            <person name="Simmons B.A."/>
            <person name="Magnuson J.K."/>
            <person name="Chen J."/>
            <person name="Drula E."/>
            <person name="Henrissat B."/>
            <person name="Wiebenga A."/>
            <person name="Lubbers R.J."/>
            <person name="Gomes A.C."/>
            <person name="Makela M.R."/>
            <person name="Stajich J."/>
            <person name="Grigoriev I.V."/>
            <person name="Mortensen U.H."/>
            <person name="De Vries R.P."/>
            <person name="Baker S.E."/>
            <person name="Andersen M.R."/>
        </authorList>
    </citation>
    <scope>NUCLEOTIDE SEQUENCE [LARGE SCALE GENOMIC DNA]</scope>
    <source>
        <strain evidence="2 3">CBS 588.65</strain>
    </source>
</reference>
<organism evidence="2 3">
    <name type="scientific">Aspergillus granulosus</name>
    <dbReference type="NCBI Taxonomy" id="176169"/>
    <lineage>
        <taxon>Eukaryota</taxon>
        <taxon>Fungi</taxon>
        <taxon>Dikarya</taxon>
        <taxon>Ascomycota</taxon>
        <taxon>Pezizomycotina</taxon>
        <taxon>Eurotiomycetes</taxon>
        <taxon>Eurotiomycetidae</taxon>
        <taxon>Eurotiales</taxon>
        <taxon>Aspergillaceae</taxon>
        <taxon>Aspergillus</taxon>
        <taxon>Aspergillus subgen. Nidulantes</taxon>
    </lineage>
</organism>
<proteinExistence type="predicted"/>
<feature type="region of interest" description="Disordered" evidence="1">
    <location>
        <begin position="23"/>
        <end position="51"/>
    </location>
</feature>
<accession>A0ABR4I0X9</accession>
<gene>
    <name evidence="2" type="ORF">BJX63DRAFT_379826</name>
</gene>
<evidence type="ECO:0000313" key="2">
    <source>
        <dbReference type="EMBL" id="KAL2820647.1"/>
    </source>
</evidence>
<feature type="compositionally biased region" description="Polar residues" evidence="1">
    <location>
        <begin position="40"/>
        <end position="51"/>
    </location>
</feature>
<protein>
    <submittedName>
        <fullName evidence="2">Uncharacterized protein</fullName>
    </submittedName>
</protein>
<dbReference type="PROSITE" id="PS51257">
    <property type="entry name" value="PROKAR_LIPOPROTEIN"/>
    <property type="match status" value="1"/>
</dbReference>
<keyword evidence="3" id="KW-1185">Reference proteome</keyword>
<sequence length="51" mass="5523">MIYTICRLALPQLFIMGCRNSWGGRVNGNKGKDLGRPTVDQLSTESSAGPL</sequence>
<name>A0ABR4I0X9_9EURO</name>
<dbReference type="EMBL" id="JBFXLT010000006">
    <property type="protein sequence ID" value="KAL2820647.1"/>
    <property type="molecule type" value="Genomic_DNA"/>
</dbReference>
<comment type="caution">
    <text evidence="2">The sequence shown here is derived from an EMBL/GenBank/DDBJ whole genome shotgun (WGS) entry which is preliminary data.</text>
</comment>